<comment type="similarity">
    <text evidence="1">Belongs to the methyltransferase superfamily. LaeA methyltransferase family.</text>
</comment>
<protein>
    <recommendedName>
        <fullName evidence="5">Methyltransferase domain-containing protein</fullName>
    </recommendedName>
</protein>
<evidence type="ECO:0000256" key="2">
    <source>
        <dbReference type="SAM" id="MobiDB-lite"/>
    </source>
</evidence>
<dbReference type="PANTHER" id="PTHR43591">
    <property type="entry name" value="METHYLTRANSFERASE"/>
    <property type="match status" value="1"/>
</dbReference>
<evidence type="ECO:0000313" key="3">
    <source>
        <dbReference type="EMBL" id="KKA27274.1"/>
    </source>
</evidence>
<dbReference type="AlphaFoldDB" id="A0A0F4Z9V1"/>
<dbReference type="Proteomes" id="UP000033483">
    <property type="component" value="Unassembled WGS sequence"/>
</dbReference>
<dbReference type="Pfam" id="PF13489">
    <property type="entry name" value="Methyltransf_23"/>
    <property type="match status" value="1"/>
</dbReference>
<dbReference type="SUPFAM" id="SSF53335">
    <property type="entry name" value="S-adenosyl-L-methionine-dependent methyltransferases"/>
    <property type="match status" value="1"/>
</dbReference>
<proteinExistence type="inferred from homology"/>
<keyword evidence="4" id="KW-1185">Reference proteome</keyword>
<name>A0A0F4Z9V1_9PEZI</name>
<dbReference type="OrthoDB" id="2013972at2759"/>
<sequence length="375" mass="42393">MTPFSQKSFNLSDSTSIYPSRLLSSADLEFVDDGHSIDLAASTRSLLERYLDYHEENGRRYCRNYYMPNDDFEQTRMYLNHQVSLQLLNGEPTTVPLKNPTKILDIGCGTGDWACQIGERFPNCDVVGKDISAIQPPSAPHNVFFEVEDAEEPWLQNPDSVDLVHFRDMVGAFRDWRFIFEQAFECLRPGGYIELQETDDDGGSWAYICSFFPKESRVHRMTQDLVLAAERAGRPLGIGHLSRELLEEAGFVDIKQYRFDIPISLESGSAGQIWLMSCIDSVEALGLRLLTRYMDYDPEECKTACEQIAQEMAAIARDPVKAQQMRAHIHIISGRKPDNSTASSRPEKNSPKAGSPVEQDVLPHSRRLSSETVRG</sequence>
<feature type="region of interest" description="Disordered" evidence="2">
    <location>
        <begin position="331"/>
        <end position="375"/>
    </location>
</feature>
<dbReference type="PANTHER" id="PTHR43591:SF105">
    <property type="entry name" value="METHYLTRANSFERASE DOMAIN-CONTAINING PROTEIN-RELATED"/>
    <property type="match status" value="1"/>
</dbReference>
<dbReference type="GO" id="GO:0008168">
    <property type="term" value="F:methyltransferase activity"/>
    <property type="evidence" value="ECO:0007669"/>
    <property type="project" value="TreeGrafter"/>
</dbReference>
<evidence type="ECO:0000313" key="4">
    <source>
        <dbReference type="Proteomes" id="UP000033483"/>
    </source>
</evidence>
<organism evidence="3 4">
    <name type="scientific">Thielaviopsis punctulata</name>
    <dbReference type="NCBI Taxonomy" id="72032"/>
    <lineage>
        <taxon>Eukaryota</taxon>
        <taxon>Fungi</taxon>
        <taxon>Dikarya</taxon>
        <taxon>Ascomycota</taxon>
        <taxon>Pezizomycotina</taxon>
        <taxon>Sordariomycetes</taxon>
        <taxon>Hypocreomycetidae</taxon>
        <taxon>Microascales</taxon>
        <taxon>Ceratocystidaceae</taxon>
        <taxon>Thielaviopsis</taxon>
    </lineage>
</organism>
<evidence type="ECO:0008006" key="5">
    <source>
        <dbReference type="Google" id="ProtNLM"/>
    </source>
</evidence>
<dbReference type="CDD" id="cd02440">
    <property type="entry name" value="AdoMet_MTases"/>
    <property type="match status" value="1"/>
</dbReference>
<dbReference type="EMBL" id="LAEV01001835">
    <property type="protein sequence ID" value="KKA27274.1"/>
    <property type="molecule type" value="Genomic_DNA"/>
</dbReference>
<dbReference type="InterPro" id="IPR029063">
    <property type="entry name" value="SAM-dependent_MTases_sf"/>
</dbReference>
<evidence type="ECO:0000256" key="1">
    <source>
        <dbReference type="ARBA" id="ARBA00038158"/>
    </source>
</evidence>
<reference evidence="3 4" key="1">
    <citation type="submission" date="2015-03" db="EMBL/GenBank/DDBJ databases">
        <authorList>
            <person name="Radwan O."/>
            <person name="Al-Naeli F.A."/>
            <person name="Rendon G.A."/>
            <person name="Fields C."/>
        </authorList>
    </citation>
    <scope>NUCLEOTIDE SEQUENCE [LARGE SCALE GENOMIC DNA]</scope>
    <source>
        <strain evidence="3">CR-DP1</strain>
    </source>
</reference>
<accession>A0A0F4Z9V1</accession>
<gene>
    <name evidence="3" type="ORF">TD95_005446</name>
</gene>
<comment type="caution">
    <text evidence="3">The sequence shown here is derived from an EMBL/GenBank/DDBJ whole genome shotgun (WGS) entry which is preliminary data.</text>
</comment>
<dbReference type="Gene3D" id="3.40.50.150">
    <property type="entry name" value="Vaccinia Virus protein VP39"/>
    <property type="match status" value="1"/>
</dbReference>